<dbReference type="AlphaFoldDB" id="A0AB34JRU1"/>
<proteinExistence type="predicted"/>
<organism evidence="1 2">
    <name type="scientific">Prymnesium parvum</name>
    <name type="common">Toxic golden alga</name>
    <dbReference type="NCBI Taxonomy" id="97485"/>
    <lineage>
        <taxon>Eukaryota</taxon>
        <taxon>Haptista</taxon>
        <taxon>Haptophyta</taxon>
        <taxon>Prymnesiophyceae</taxon>
        <taxon>Prymnesiales</taxon>
        <taxon>Prymnesiaceae</taxon>
        <taxon>Prymnesium</taxon>
    </lineage>
</organism>
<keyword evidence="2" id="KW-1185">Reference proteome</keyword>
<gene>
    <name evidence="1" type="ORF">AB1Y20_018518</name>
</gene>
<protein>
    <submittedName>
        <fullName evidence="1">Uncharacterized protein</fullName>
    </submittedName>
</protein>
<accession>A0AB34JRU1</accession>
<reference evidence="1 2" key="1">
    <citation type="journal article" date="2024" name="Science">
        <title>Giant polyketide synthase enzymes in the biosynthesis of giant marine polyether toxins.</title>
        <authorList>
            <person name="Fallon T.R."/>
            <person name="Shende V.V."/>
            <person name="Wierzbicki I.H."/>
            <person name="Pendleton A.L."/>
            <person name="Watervoot N.F."/>
            <person name="Auber R.P."/>
            <person name="Gonzalez D.J."/>
            <person name="Wisecaver J.H."/>
            <person name="Moore B.S."/>
        </authorList>
    </citation>
    <scope>NUCLEOTIDE SEQUENCE [LARGE SCALE GENOMIC DNA]</scope>
    <source>
        <strain evidence="1 2">12B1</strain>
    </source>
</reference>
<evidence type="ECO:0000313" key="1">
    <source>
        <dbReference type="EMBL" id="KAL1523582.1"/>
    </source>
</evidence>
<dbReference type="EMBL" id="JBGBPQ010000005">
    <property type="protein sequence ID" value="KAL1523582.1"/>
    <property type="molecule type" value="Genomic_DNA"/>
</dbReference>
<dbReference type="Proteomes" id="UP001515480">
    <property type="component" value="Unassembled WGS sequence"/>
</dbReference>
<comment type="caution">
    <text evidence="1">The sequence shown here is derived from an EMBL/GenBank/DDBJ whole genome shotgun (WGS) entry which is preliminary data.</text>
</comment>
<evidence type="ECO:0000313" key="2">
    <source>
        <dbReference type="Proteomes" id="UP001515480"/>
    </source>
</evidence>
<name>A0AB34JRU1_PRYPA</name>
<sequence>MHLATATAHERDDARVVSLAVARAGAALRCASRAAARRRSLVALALSEDGFALRLASVWLCDDEQIGWTRALCLASLRRRAVSQGARAPWGEGERDAMPDDAMAAAASSMPQSAPLGVPNKRPRFAPHGDASRAPHLNNAVLELQAPLNAIGKKIQRMREMHTQIAWKLRNPPRAASAFRLTFTILNVGVTFRQKSLTFE</sequence>